<dbReference type="Gene3D" id="3.40.50.150">
    <property type="entry name" value="Vaccinia Virus protein VP39"/>
    <property type="match status" value="1"/>
</dbReference>
<proteinExistence type="predicted"/>
<dbReference type="Proteomes" id="UP000288805">
    <property type="component" value="Unassembled WGS sequence"/>
</dbReference>
<name>A0A438JPG0_VITVI</name>
<dbReference type="GO" id="GO:0008168">
    <property type="term" value="F:methyltransferase activity"/>
    <property type="evidence" value="ECO:0007669"/>
    <property type="project" value="UniProtKB-KW"/>
</dbReference>
<dbReference type="GO" id="GO:0032259">
    <property type="term" value="P:methylation"/>
    <property type="evidence" value="ECO:0007669"/>
    <property type="project" value="UniProtKB-KW"/>
</dbReference>
<comment type="caution">
    <text evidence="1">The sequence shown here is derived from an EMBL/GenBank/DDBJ whole genome shotgun (WGS) entry which is preliminary data.</text>
</comment>
<sequence>MPSHEEEGDPSGASGHPVWMPSCRLPKPAVRLCTPKVARIDDEPLMKPRFPSSSLEQATASDQIFNGKSGGHDTANRHCMTCGHLVEVEELFPWPVIPEVIYPFHVFPSCTPLALKVPEELLGQNSPAWNRGRIHYTSGPEEVSHAYAAQFEHDMEIFLSARAKELVFGGMIVLLIPALPTGIPTSHIPIVLCSIFWDQASWTWPRSEVEVDSFNLPIYATSLEQMTSLVERNGYLIIERMELMDPTSKHVAVSGKDYTMNFRAGMEGIFGEHFGSGIIDEVFDRLYKKTTEFSH</sequence>
<accession>A0A438JPG0</accession>
<keyword evidence="1" id="KW-0489">Methyltransferase</keyword>
<evidence type="ECO:0000313" key="1">
    <source>
        <dbReference type="EMBL" id="RVX10805.1"/>
    </source>
</evidence>
<keyword evidence="1" id="KW-0808">Transferase</keyword>
<dbReference type="InterPro" id="IPR005299">
    <property type="entry name" value="MeTrfase_7"/>
</dbReference>
<dbReference type="AlphaFoldDB" id="A0A438JPG0"/>
<dbReference type="InterPro" id="IPR029063">
    <property type="entry name" value="SAM-dependent_MTases_sf"/>
</dbReference>
<dbReference type="EMBL" id="QGNW01000033">
    <property type="protein sequence ID" value="RVX10805.1"/>
    <property type="molecule type" value="Genomic_DNA"/>
</dbReference>
<reference evidence="1 2" key="1">
    <citation type="journal article" date="2018" name="PLoS Genet.">
        <title>Population sequencing reveals clonal diversity and ancestral inbreeding in the grapevine cultivar Chardonnay.</title>
        <authorList>
            <person name="Roach M.J."/>
            <person name="Johnson D.L."/>
            <person name="Bohlmann J."/>
            <person name="van Vuuren H.J."/>
            <person name="Jones S.J."/>
            <person name="Pretorius I.S."/>
            <person name="Schmidt S.A."/>
            <person name="Borneman A.R."/>
        </authorList>
    </citation>
    <scope>NUCLEOTIDE SEQUENCE [LARGE SCALE GENOMIC DNA]</scope>
    <source>
        <strain evidence="2">cv. Chardonnay</strain>
        <tissue evidence="1">Leaf</tissue>
    </source>
</reference>
<organism evidence="1 2">
    <name type="scientific">Vitis vinifera</name>
    <name type="common">Grape</name>
    <dbReference type="NCBI Taxonomy" id="29760"/>
    <lineage>
        <taxon>Eukaryota</taxon>
        <taxon>Viridiplantae</taxon>
        <taxon>Streptophyta</taxon>
        <taxon>Embryophyta</taxon>
        <taxon>Tracheophyta</taxon>
        <taxon>Spermatophyta</taxon>
        <taxon>Magnoliopsida</taxon>
        <taxon>eudicotyledons</taxon>
        <taxon>Gunneridae</taxon>
        <taxon>Pentapetalae</taxon>
        <taxon>rosids</taxon>
        <taxon>Vitales</taxon>
        <taxon>Vitaceae</taxon>
        <taxon>Viteae</taxon>
        <taxon>Vitis</taxon>
    </lineage>
</organism>
<evidence type="ECO:0000313" key="2">
    <source>
        <dbReference type="Proteomes" id="UP000288805"/>
    </source>
</evidence>
<dbReference type="SUPFAM" id="SSF53335">
    <property type="entry name" value="S-adenosyl-L-methionine-dependent methyltransferases"/>
    <property type="match status" value="1"/>
</dbReference>
<dbReference type="Pfam" id="PF03492">
    <property type="entry name" value="Methyltransf_7"/>
    <property type="match status" value="1"/>
</dbReference>
<dbReference type="PANTHER" id="PTHR31009">
    <property type="entry name" value="S-ADENOSYL-L-METHIONINE:CARBOXYL METHYLTRANSFERASE FAMILY PROTEIN"/>
    <property type="match status" value="1"/>
</dbReference>
<protein>
    <submittedName>
        <fullName evidence="1">Putative S-adenosylmethionine-dependent methyltransferase</fullName>
    </submittedName>
</protein>
<gene>
    <name evidence="1" type="primary">VvCHDp000252_1</name>
    <name evidence="1" type="ORF">CK203_018303</name>
</gene>